<evidence type="ECO:0000256" key="7">
    <source>
        <dbReference type="SAM" id="MobiDB-lite"/>
    </source>
</evidence>
<sequence>MIVDVKSTAKRVLRKWTTRDGLLGDYDYKYLFTPDIPFLTKEPKTQPFFGLDSEMPILLGAILGFQHSLAMLAGVVTVPIMIASAANLSVELEQYLVSTALIVSGVLSLVQISRFHIPKTGYYLGTGLLSVVGTSFATITIVTKALPIMYLDGTCPVDADGTHLPCPDGYGKILASGCVCALLEILLSFMNPKMLQKIFPPLVTGPVVLLIGVHLVESGFKDWVGGSGCVGDTCTYGNFTEQWGDAKFIGLGFLVFVSIVLAERFGAPIMKSCAVIFGLLIGCIVASAAGYFSSDNVDIAPAASFIWVHTFKLEVYGPIILPFLAVYIVLMMECIGDVTATSDVSRLPVSGEEYESRIQGGVLADGLGGILSTLMTITPMSVFAQNNGVISITKCANRIVGYWCCFFMIVMGIFAKFAGAITSIPKPVLGGMTSFLFALVAISGVKIISTTEFTRRDRFVLTAAILPGLGATLVPTWFDYVFTYDGGNRSLKGFFNAIVLVMETGYAVTGFLGVILNLAIPQVQDDVEEINEIVLETVGSADQHAREEFERKEGVNLETLRSQLSNNNQNGRGKNMANLTVTSSSDGIPDLK</sequence>
<dbReference type="OrthoDB" id="1641903at2759"/>
<keyword evidence="6 8" id="KW-0472">Membrane</keyword>
<evidence type="ECO:0000313" key="10">
    <source>
        <dbReference type="Proteomes" id="UP000253472"/>
    </source>
</evidence>
<accession>A0A367XPN3</accession>
<evidence type="ECO:0000256" key="6">
    <source>
        <dbReference type="ARBA" id="ARBA00023136"/>
    </source>
</evidence>
<dbReference type="AlphaFoldDB" id="A0A367XPN3"/>
<feature type="compositionally biased region" description="Polar residues" evidence="7">
    <location>
        <begin position="563"/>
        <end position="586"/>
    </location>
</feature>
<keyword evidence="4 8" id="KW-0812">Transmembrane</keyword>
<dbReference type="PROSITE" id="PS01116">
    <property type="entry name" value="XANTH_URACIL_PERMASE"/>
    <property type="match status" value="1"/>
</dbReference>
<name>A0A367XPN3_9ASCO</name>
<dbReference type="InterPro" id="IPR006042">
    <property type="entry name" value="Xan_ur_permease"/>
</dbReference>
<organism evidence="9 10">
    <name type="scientific">Candida viswanathii</name>
    <dbReference type="NCBI Taxonomy" id="5486"/>
    <lineage>
        <taxon>Eukaryota</taxon>
        <taxon>Fungi</taxon>
        <taxon>Dikarya</taxon>
        <taxon>Ascomycota</taxon>
        <taxon>Saccharomycotina</taxon>
        <taxon>Pichiomycetes</taxon>
        <taxon>Debaryomycetaceae</taxon>
        <taxon>Candida/Lodderomyces clade</taxon>
        <taxon>Candida</taxon>
    </lineage>
</organism>
<feature type="transmembrane region" description="Helical" evidence="8">
    <location>
        <begin position="428"/>
        <end position="447"/>
    </location>
</feature>
<feature type="transmembrane region" description="Helical" evidence="8">
    <location>
        <begin position="94"/>
        <end position="110"/>
    </location>
</feature>
<feature type="transmembrane region" description="Helical" evidence="8">
    <location>
        <begin position="400"/>
        <end position="422"/>
    </location>
</feature>
<comment type="subcellular location">
    <subcellularLocation>
        <location evidence="1">Membrane</location>
        <topology evidence="1">Multi-pass membrane protein</topology>
    </subcellularLocation>
</comment>
<proteinExistence type="inferred from homology"/>
<feature type="transmembrane region" description="Helical" evidence="8">
    <location>
        <begin position="198"/>
        <end position="216"/>
    </location>
</feature>
<feature type="transmembrane region" description="Helical" evidence="8">
    <location>
        <begin position="274"/>
        <end position="293"/>
    </location>
</feature>
<evidence type="ECO:0000256" key="1">
    <source>
        <dbReference type="ARBA" id="ARBA00004141"/>
    </source>
</evidence>
<dbReference type="GO" id="GO:0000324">
    <property type="term" value="C:fungal-type vacuole"/>
    <property type="evidence" value="ECO:0007669"/>
    <property type="project" value="TreeGrafter"/>
</dbReference>
<dbReference type="NCBIfam" id="TIGR00801">
    <property type="entry name" value="ncs2"/>
    <property type="match status" value="1"/>
</dbReference>
<feature type="transmembrane region" description="Helical" evidence="8">
    <location>
        <begin position="313"/>
        <end position="330"/>
    </location>
</feature>
<evidence type="ECO:0000313" key="9">
    <source>
        <dbReference type="EMBL" id="RCK55583.1"/>
    </source>
</evidence>
<evidence type="ECO:0000256" key="2">
    <source>
        <dbReference type="ARBA" id="ARBA00008821"/>
    </source>
</evidence>
<evidence type="ECO:0000256" key="8">
    <source>
        <dbReference type="SAM" id="Phobius"/>
    </source>
</evidence>
<dbReference type="GO" id="GO:0042907">
    <property type="term" value="F:xanthine transmembrane transporter activity"/>
    <property type="evidence" value="ECO:0007669"/>
    <property type="project" value="TreeGrafter"/>
</dbReference>
<feature type="region of interest" description="Disordered" evidence="7">
    <location>
        <begin position="563"/>
        <end position="592"/>
    </location>
</feature>
<dbReference type="GO" id="GO:0005886">
    <property type="term" value="C:plasma membrane"/>
    <property type="evidence" value="ECO:0007669"/>
    <property type="project" value="TreeGrafter"/>
</dbReference>
<feature type="transmembrane region" description="Helical" evidence="8">
    <location>
        <begin position="246"/>
        <end position="262"/>
    </location>
</feature>
<dbReference type="Pfam" id="PF00860">
    <property type="entry name" value="Xan_ur_permease"/>
    <property type="match status" value="1"/>
</dbReference>
<reference evidence="9 10" key="1">
    <citation type="submission" date="2018-06" db="EMBL/GenBank/DDBJ databases">
        <title>Whole genome sequencing of Candida tropicalis (genome annotated by CSBL at Korea University).</title>
        <authorList>
            <person name="Ahn J."/>
        </authorList>
    </citation>
    <scope>NUCLEOTIDE SEQUENCE [LARGE SCALE GENOMIC DNA]</scope>
    <source>
        <strain evidence="9 10">ATCC 20962</strain>
    </source>
</reference>
<feature type="transmembrane region" description="Helical" evidence="8">
    <location>
        <begin position="459"/>
        <end position="478"/>
    </location>
</feature>
<keyword evidence="5 8" id="KW-1133">Transmembrane helix</keyword>
<dbReference type="InterPro" id="IPR006043">
    <property type="entry name" value="NCS2"/>
</dbReference>
<dbReference type="STRING" id="5486.A0A367XPN3"/>
<dbReference type="PANTHER" id="PTHR42810">
    <property type="entry name" value="PURINE PERMEASE C1399.01C-RELATED"/>
    <property type="match status" value="1"/>
</dbReference>
<feature type="transmembrane region" description="Helical" evidence="8">
    <location>
        <begin position="57"/>
        <end position="82"/>
    </location>
</feature>
<evidence type="ECO:0000256" key="4">
    <source>
        <dbReference type="ARBA" id="ARBA00022692"/>
    </source>
</evidence>
<feature type="transmembrane region" description="Helical" evidence="8">
    <location>
        <begin position="122"/>
        <end position="142"/>
    </location>
</feature>
<dbReference type="PANTHER" id="PTHR42810:SF2">
    <property type="entry name" value="PURINE PERMEASE C1399.01C-RELATED"/>
    <property type="match status" value="1"/>
</dbReference>
<feature type="transmembrane region" description="Helical" evidence="8">
    <location>
        <begin position="173"/>
        <end position="191"/>
    </location>
</feature>
<feature type="transmembrane region" description="Helical" evidence="8">
    <location>
        <begin position="498"/>
        <end position="520"/>
    </location>
</feature>
<evidence type="ECO:0000256" key="5">
    <source>
        <dbReference type="ARBA" id="ARBA00022989"/>
    </source>
</evidence>
<protein>
    <submittedName>
        <fullName evidence="9">Uric acid-xanthine permease</fullName>
    </submittedName>
</protein>
<dbReference type="Proteomes" id="UP000253472">
    <property type="component" value="Unassembled WGS sequence"/>
</dbReference>
<evidence type="ECO:0000256" key="3">
    <source>
        <dbReference type="ARBA" id="ARBA00022448"/>
    </source>
</evidence>
<keyword evidence="3" id="KW-0813">Transport</keyword>
<gene>
    <name evidence="9" type="primary">uapA</name>
    <name evidence="9" type="ORF">Cantr_05938</name>
</gene>
<comment type="caution">
    <text evidence="9">The sequence shown here is derived from an EMBL/GenBank/DDBJ whole genome shotgun (WGS) entry which is preliminary data.</text>
</comment>
<comment type="similarity">
    <text evidence="2">Belongs to the nucleobase:cation symporter-2 (NCS2) (TC 2.A.40) family.</text>
</comment>
<keyword evidence="10" id="KW-1185">Reference proteome</keyword>
<dbReference type="EMBL" id="QLNQ01000029">
    <property type="protein sequence ID" value="RCK55583.1"/>
    <property type="molecule type" value="Genomic_DNA"/>
</dbReference>